<dbReference type="AlphaFoldDB" id="A0AAU6TKH4"/>
<protein>
    <submittedName>
        <fullName evidence="1">Ribosome alternative rescue factor ArfA</fullName>
    </submittedName>
</protein>
<sequence>MIQFKRGVIVKKKPFPRQSKADHTQEIALDHGRGVIKDNALKAVVTSSLFRTRVVKAQKGKGSFKRQAKHKGQEPCTKGNRFFFVQGFSFITA</sequence>
<name>A0AAU6TKH4_UNCXX</name>
<reference evidence="1" key="1">
    <citation type="submission" date="2022-03" db="EMBL/GenBank/DDBJ databases">
        <title>Sea Food Isolates.</title>
        <authorList>
            <person name="Li c."/>
        </authorList>
    </citation>
    <scope>NUCLEOTIDE SEQUENCE</scope>
    <source>
        <strain evidence="1">19MO02SH05</strain>
    </source>
</reference>
<gene>
    <name evidence="1" type="ORF">MRL64_05470</name>
</gene>
<dbReference type="InterPro" id="IPR005589">
    <property type="entry name" value="ArfA"/>
</dbReference>
<dbReference type="GO" id="GO:0072344">
    <property type="term" value="P:rescue of stalled ribosome"/>
    <property type="evidence" value="ECO:0007669"/>
    <property type="project" value="InterPro"/>
</dbReference>
<dbReference type="Pfam" id="PF03889">
    <property type="entry name" value="ArfA"/>
    <property type="match status" value="1"/>
</dbReference>
<proteinExistence type="predicted"/>
<dbReference type="EMBL" id="CP095342">
    <property type="protein sequence ID" value="XAG62215.1"/>
    <property type="molecule type" value="Genomic_DNA"/>
</dbReference>
<accession>A0AAU6TKH4</accession>
<evidence type="ECO:0000313" key="1">
    <source>
        <dbReference type="EMBL" id="XAG62215.1"/>
    </source>
</evidence>
<organism evidence="1">
    <name type="scientific">bacterium 19MO02SH05</name>
    <dbReference type="NCBI Taxonomy" id="2920696"/>
    <lineage>
        <taxon>Bacteria</taxon>
    </lineage>
</organism>